<dbReference type="KEGG" id="dar:Daro_1046"/>
<dbReference type="eggNOG" id="COG3439">
    <property type="taxonomic scope" value="Bacteria"/>
</dbReference>
<dbReference type="STRING" id="159087.Daro_1046"/>
<protein>
    <recommendedName>
        <fullName evidence="1">DUF302 domain-containing protein</fullName>
    </recommendedName>
</protein>
<sequence length="129" mass="13890">MVEAGDFRSTHEALVEAVEAEGLIVGAVIPFGRMLDRTAGALEAEMNPLVEAEIVQFCSAGLAWQMVVEDPGQIAFCPLSVAIYVTAAEPGRVTMVYRSTGGATPARIKAEALLFRLVERAAELARLRW</sequence>
<dbReference type="Gene3D" id="3.30.310.70">
    <property type="entry name" value="TT1751-like domain"/>
    <property type="match status" value="1"/>
</dbReference>
<feature type="domain" description="DUF302" evidence="1">
    <location>
        <begin position="45"/>
        <end position="97"/>
    </location>
</feature>
<dbReference type="AlphaFoldDB" id="Q47H79"/>
<dbReference type="Pfam" id="PF03625">
    <property type="entry name" value="DUF302"/>
    <property type="match status" value="1"/>
</dbReference>
<dbReference type="InterPro" id="IPR035923">
    <property type="entry name" value="TT1751-like_sf"/>
</dbReference>
<gene>
    <name evidence="2" type="ordered locus">Daro_1046</name>
</gene>
<dbReference type="EMBL" id="CP000089">
    <property type="protein sequence ID" value="AAZ45802.1"/>
    <property type="molecule type" value="Genomic_DNA"/>
</dbReference>
<evidence type="ECO:0000313" key="2">
    <source>
        <dbReference type="EMBL" id="AAZ45802.1"/>
    </source>
</evidence>
<reference evidence="2" key="1">
    <citation type="submission" date="2005-08" db="EMBL/GenBank/DDBJ databases">
        <title>Complete sequence of Dechloromonas aromatica RCB.</title>
        <authorList>
            <person name="Salinero K.K."/>
            <person name="Copeland A."/>
            <person name="Lucas S."/>
            <person name="Lapidus A."/>
            <person name="Barry K."/>
            <person name="Detter J.C."/>
            <person name="Glavina T."/>
            <person name="Hammon N."/>
            <person name="Israni S."/>
            <person name="Pitluck S."/>
            <person name="Di Bartolo G."/>
            <person name="Trong S."/>
            <person name="Schmutz J."/>
            <person name="Larimer F."/>
            <person name="Land M."/>
            <person name="Ivanova N."/>
            <person name="Richardson P."/>
        </authorList>
    </citation>
    <scope>NUCLEOTIDE SEQUENCE</scope>
    <source>
        <strain evidence="2">RCB</strain>
    </source>
</reference>
<organism evidence="2">
    <name type="scientific">Dechloromonas aromatica (strain RCB)</name>
    <dbReference type="NCBI Taxonomy" id="159087"/>
    <lineage>
        <taxon>Bacteria</taxon>
        <taxon>Pseudomonadati</taxon>
        <taxon>Pseudomonadota</taxon>
        <taxon>Betaproteobacteria</taxon>
        <taxon>Rhodocyclales</taxon>
        <taxon>Azonexaceae</taxon>
        <taxon>Dechloromonas</taxon>
    </lineage>
</organism>
<name>Q47H79_DECAR</name>
<evidence type="ECO:0000259" key="1">
    <source>
        <dbReference type="Pfam" id="PF03625"/>
    </source>
</evidence>
<dbReference type="HOGENOM" id="CLU_126572_1_0_4"/>
<proteinExistence type="predicted"/>
<accession>Q47H79</accession>
<dbReference type="SUPFAM" id="SSF103247">
    <property type="entry name" value="TT1751-like"/>
    <property type="match status" value="1"/>
</dbReference>
<dbReference type="InterPro" id="IPR005180">
    <property type="entry name" value="DUF302"/>
</dbReference>